<organism evidence="1">
    <name type="scientific">bioreactor metagenome</name>
    <dbReference type="NCBI Taxonomy" id="1076179"/>
    <lineage>
        <taxon>unclassified sequences</taxon>
        <taxon>metagenomes</taxon>
        <taxon>ecological metagenomes</taxon>
    </lineage>
</organism>
<sequence length="92" mass="10430">MPWILAAKLIAGKTKDYESFFLVGLPKGLQFTELGGEASKAGRIDNQHDLAAVFCHGGFLPVDPDQFDLLQFHRKSPYKPREQWPFSNHTEQ</sequence>
<proteinExistence type="predicted"/>
<name>A0A645AUU5_9ZZZZ</name>
<gene>
    <name evidence="1" type="ORF">SDC9_103344</name>
</gene>
<evidence type="ECO:0000313" key="1">
    <source>
        <dbReference type="EMBL" id="MPM56538.1"/>
    </source>
</evidence>
<comment type="caution">
    <text evidence="1">The sequence shown here is derived from an EMBL/GenBank/DDBJ whole genome shotgun (WGS) entry which is preliminary data.</text>
</comment>
<dbReference type="EMBL" id="VSSQ01015807">
    <property type="protein sequence ID" value="MPM56538.1"/>
    <property type="molecule type" value="Genomic_DNA"/>
</dbReference>
<protein>
    <submittedName>
        <fullName evidence="1">Uncharacterized protein</fullName>
    </submittedName>
</protein>
<accession>A0A645AUU5</accession>
<dbReference type="AlphaFoldDB" id="A0A645AUU5"/>
<reference evidence="1" key="1">
    <citation type="submission" date="2019-08" db="EMBL/GenBank/DDBJ databases">
        <authorList>
            <person name="Kucharzyk K."/>
            <person name="Murdoch R.W."/>
            <person name="Higgins S."/>
            <person name="Loffler F."/>
        </authorList>
    </citation>
    <scope>NUCLEOTIDE SEQUENCE</scope>
</reference>